<evidence type="ECO:0000313" key="6">
    <source>
        <dbReference type="EMBL" id="CAD5122249.1"/>
    </source>
</evidence>
<dbReference type="OrthoDB" id="47802at2759"/>
<feature type="compositionally biased region" description="Polar residues" evidence="4">
    <location>
        <begin position="399"/>
        <end position="411"/>
    </location>
</feature>
<evidence type="ECO:0000256" key="1">
    <source>
        <dbReference type="ARBA" id="ARBA00006489"/>
    </source>
</evidence>
<feature type="compositionally biased region" description="Basic and acidic residues" evidence="4">
    <location>
        <begin position="440"/>
        <end position="473"/>
    </location>
</feature>
<dbReference type="Gene3D" id="2.130.10.10">
    <property type="entry name" value="YVTN repeat-like/Quinoprotein amine dehydrogenase"/>
    <property type="match status" value="2"/>
</dbReference>
<dbReference type="AlphaFoldDB" id="A0A7I8W265"/>
<dbReference type="GO" id="GO:0000226">
    <property type="term" value="P:microtubule cytoskeleton organization"/>
    <property type="evidence" value="ECO:0007669"/>
    <property type="project" value="TreeGrafter"/>
</dbReference>
<comment type="similarity">
    <text evidence="1">Belongs to the WD repeat EMAP family.</text>
</comment>
<protein>
    <submittedName>
        <fullName evidence="6">DgyrCDS10696</fullName>
    </submittedName>
</protein>
<evidence type="ECO:0000256" key="2">
    <source>
        <dbReference type="ARBA" id="ARBA00022574"/>
    </source>
</evidence>
<feature type="compositionally biased region" description="Basic and acidic residues" evidence="4">
    <location>
        <begin position="1"/>
        <end position="19"/>
    </location>
</feature>
<feature type="compositionally biased region" description="Basic and acidic residues" evidence="4">
    <location>
        <begin position="560"/>
        <end position="570"/>
    </location>
</feature>
<dbReference type="InterPro" id="IPR050630">
    <property type="entry name" value="WD_repeat_EMAP"/>
</dbReference>
<dbReference type="SUPFAM" id="SSF47473">
    <property type="entry name" value="EF-hand"/>
    <property type="match status" value="1"/>
</dbReference>
<feature type="compositionally biased region" description="Polar residues" evidence="4">
    <location>
        <begin position="33"/>
        <end position="48"/>
    </location>
</feature>
<dbReference type="Pfam" id="PF23409">
    <property type="entry name" value="Beta-prop_EML"/>
    <property type="match status" value="1"/>
</dbReference>
<evidence type="ECO:0000256" key="4">
    <source>
        <dbReference type="SAM" id="MobiDB-lite"/>
    </source>
</evidence>
<feature type="compositionally biased region" description="Polar residues" evidence="4">
    <location>
        <begin position="418"/>
        <end position="436"/>
    </location>
</feature>
<dbReference type="InterPro" id="IPR005108">
    <property type="entry name" value="HELP"/>
</dbReference>
<dbReference type="SMART" id="SM00320">
    <property type="entry name" value="WD40"/>
    <property type="match status" value="6"/>
</dbReference>
<accession>A0A7I8W265</accession>
<keyword evidence="3" id="KW-0677">Repeat</keyword>
<dbReference type="Gene3D" id="1.10.238.10">
    <property type="entry name" value="EF-hand"/>
    <property type="match status" value="1"/>
</dbReference>
<feature type="region of interest" description="Disordered" evidence="4">
    <location>
        <begin position="1"/>
        <end position="90"/>
    </location>
</feature>
<name>A0A7I8W265_9ANNE</name>
<dbReference type="Pfam" id="PF03451">
    <property type="entry name" value="HELP"/>
    <property type="match status" value="1"/>
</dbReference>
<evidence type="ECO:0000313" key="7">
    <source>
        <dbReference type="Proteomes" id="UP000549394"/>
    </source>
</evidence>
<feature type="region of interest" description="Disordered" evidence="4">
    <location>
        <begin position="386"/>
        <end position="570"/>
    </location>
</feature>
<dbReference type="InterPro" id="IPR015943">
    <property type="entry name" value="WD40/YVTN_repeat-like_dom_sf"/>
</dbReference>
<gene>
    <name evidence="6" type="ORF">DGYR_LOCUS10077</name>
</gene>
<proteinExistence type="inferred from homology"/>
<dbReference type="PANTHER" id="PTHR13720:SF58">
    <property type="entry name" value="HELP DOMAIN-CONTAINING PROTEIN"/>
    <property type="match status" value="1"/>
</dbReference>
<dbReference type="SUPFAM" id="SSF50998">
    <property type="entry name" value="Quinoprotein alcohol dehydrogenase-like"/>
    <property type="match status" value="1"/>
</dbReference>
<dbReference type="InterPro" id="IPR055439">
    <property type="entry name" value="Beta-prop_EML_1st"/>
</dbReference>
<evidence type="ECO:0000259" key="5">
    <source>
        <dbReference type="Pfam" id="PF23409"/>
    </source>
</evidence>
<dbReference type="GO" id="GO:0008017">
    <property type="term" value="F:microtubule binding"/>
    <property type="evidence" value="ECO:0007669"/>
    <property type="project" value="TreeGrafter"/>
</dbReference>
<feature type="domain" description="EML-like first beta-propeller" evidence="5">
    <location>
        <begin position="642"/>
        <end position="902"/>
    </location>
</feature>
<dbReference type="GO" id="GO:0072686">
    <property type="term" value="C:mitotic spindle"/>
    <property type="evidence" value="ECO:0007669"/>
    <property type="project" value="TreeGrafter"/>
</dbReference>
<dbReference type="InterPro" id="IPR011047">
    <property type="entry name" value="Quinoprotein_ADH-like_sf"/>
</dbReference>
<sequence>MPKSNKLDEFSKEWNERLKNMPGPLKRQKSRSKISPSGGNKQESSGPNLWSEAKTKSAITRLKRAPPSTADSGSISNEKSAQTKNNIRSTPDNQYKINAQIHQQDSSSSLALSIATTIDESENVMESKERENELHHQLKDTLAECSRQRLRALHMSLRRQANSETRINQKDLDKVFQENQIKVSSRAFQLLCEVFGDSYGINFDKMWKSLVTAQCQTGTNGDIYLLYIRLVLMETTRRVIIIYYIFILLFIGRDSVLAQERKHEINSDAFYVTPEQRDADLISRIEKQLTSSRIPYNIDKLKNACQKKDSDKVGKVRQTELHNIFMDQNFPVYGALLNSLLKRCDDEKSGNVSWPELMSFIETAHQNLKSGKSSTVSLNASLASLKTLSSSQSGKKPSRQGSIKSVKSSATKKGETKSPATNIKSKSPRPKSTTPLPKSDAPRKIEDVLEKDEKAEESTQKEVKETKPEKVTDKGSYQSDKLSDRQSVSSVQSTISQADKTKAVAVASMKTPSAGSRADSESSVPLIQVDRTSDTIIEEAETESKKETPVSSPKPSPKQKKPETSKEISTEIKGKKLKYWPSDDVKSLKISTDPPKQRLKLEWIYGYQGNTCRSNIHVLKSGEIVYFIGTCAVLYNRDTDAQRHYREHTEAVTCMALHPNGVTVATGQKEDAKEKSALIRVWRSDTLQTLHIIGNGILKKSVLAVSFSKGKERLCGLDANQNHNLGVWDVSTGNILVKVETGIENLLNLDFNPKNSDIIVTIGKEHIGWWTIYLEGKTIQMTTKPDYQNFLRARFITSMFHTEKGDLITGDSNGTVYIWGQGGNVITNFLKHIHDGSVFSILTVRGHIITGGRDGIINCFHWSKNMDKMGTLQVPRQEGGIRMLQIHRDLLLIGTTTNSILTATLAGTALKNPFSGVFLNEEFLTAGHFDDVKSLAVPGNPENPEKILSAGVDGNICLYDIVKKSVTWKYYMKGLNIDCFDINQDTNMMALGLRTAFVFIFTIAYDDEGHVEMTDVGRIKVSTEKITCIKISPNCEQVLVGDIDGQLHSIGLKTNEENEEYWDVLNTIKAHDSPISAVDWSEEKYKETYIFRASAKSMDMSIWDGSNFTLLEDKSVRNMRWWTANCLTSYEVSGLIYFNIYEKNKPITNILMS</sequence>
<dbReference type="EMBL" id="CAJFCJ010000016">
    <property type="protein sequence ID" value="CAD5122249.1"/>
    <property type="molecule type" value="Genomic_DNA"/>
</dbReference>
<keyword evidence="7" id="KW-1185">Reference proteome</keyword>
<keyword evidence="2" id="KW-0853">WD repeat</keyword>
<dbReference type="Proteomes" id="UP000549394">
    <property type="component" value="Unassembled WGS sequence"/>
</dbReference>
<evidence type="ECO:0000256" key="3">
    <source>
        <dbReference type="ARBA" id="ARBA00022737"/>
    </source>
</evidence>
<dbReference type="InterPro" id="IPR011992">
    <property type="entry name" value="EF-hand-dom_pair"/>
</dbReference>
<feature type="compositionally biased region" description="Polar residues" evidence="4">
    <location>
        <begin position="69"/>
        <end position="90"/>
    </location>
</feature>
<reference evidence="6 7" key="1">
    <citation type="submission" date="2020-08" db="EMBL/GenBank/DDBJ databases">
        <authorList>
            <person name="Hejnol A."/>
        </authorList>
    </citation>
    <scope>NUCLEOTIDE SEQUENCE [LARGE SCALE GENOMIC DNA]</scope>
</reference>
<organism evidence="6 7">
    <name type="scientific">Dimorphilus gyrociliatus</name>
    <dbReference type="NCBI Taxonomy" id="2664684"/>
    <lineage>
        <taxon>Eukaryota</taxon>
        <taxon>Metazoa</taxon>
        <taxon>Spiralia</taxon>
        <taxon>Lophotrochozoa</taxon>
        <taxon>Annelida</taxon>
        <taxon>Polychaeta</taxon>
        <taxon>Polychaeta incertae sedis</taxon>
        <taxon>Dinophilidae</taxon>
        <taxon>Dimorphilus</taxon>
    </lineage>
</organism>
<dbReference type="PANTHER" id="PTHR13720">
    <property type="entry name" value="WD-40 REPEAT PROTEIN"/>
    <property type="match status" value="1"/>
</dbReference>
<comment type="caution">
    <text evidence="6">The sequence shown here is derived from an EMBL/GenBank/DDBJ whole genome shotgun (WGS) entry which is preliminary data.</text>
</comment>
<dbReference type="InterPro" id="IPR001680">
    <property type="entry name" value="WD40_rpt"/>
</dbReference>